<reference evidence="2" key="1">
    <citation type="submission" date="2022-11" db="UniProtKB">
        <authorList>
            <consortium name="WormBaseParasite"/>
        </authorList>
    </citation>
    <scope>IDENTIFICATION</scope>
</reference>
<protein>
    <submittedName>
        <fullName evidence="2">Uncharacterized protein</fullName>
    </submittedName>
</protein>
<dbReference type="WBParaSite" id="ACRNAN_scaffold6743.g21860.t1">
    <property type="protein sequence ID" value="ACRNAN_scaffold6743.g21860.t1"/>
    <property type="gene ID" value="ACRNAN_scaffold6743.g21860"/>
</dbReference>
<sequence length="90" mass="10971">MATSGLDTLLQTLREVVHRSINDFLWNYIPCLHQTLLQRIDRLMGFRACFRRRLLRFRCILPLIEHLMGGLRKLEPRIKIWECYFYTLYN</sequence>
<dbReference type="AlphaFoldDB" id="A0A914EBY7"/>
<evidence type="ECO:0000313" key="2">
    <source>
        <dbReference type="WBParaSite" id="ACRNAN_scaffold6743.g21860.t1"/>
    </source>
</evidence>
<evidence type="ECO:0000313" key="1">
    <source>
        <dbReference type="Proteomes" id="UP000887540"/>
    </source>
</evidence>
<organism evidence="1 2">
    <name type="scientific">Acrobeloides nanus</name>
    <dbReference type="NCBI Taxonomy" id="290746"/>
    <lineage>
        <taxon>Eukaryota</taxon>
        <taxon>Metazoa</taxon>
        <taxon>Ecdysozoa</taxon>
        <taxon>Nematoda</taxon>
        <taxon>Chromadorea</taxon>
        <taxon>Rhabditida</taxon>
        <taxon>Tylenchina</taxon>
        <taxon>Cephalobomorpha</taxon>
        <taxon>Cephaloboidea</taxon>
        <taxon>Cephalobidae</taxon>
        <taxon>Acrobeloides</taxon>
    </lineage>
</organism>
<dbReference type="Proteomes" id="UP000887540">
    <property type="component" value="Unplaced"/>
</dbReference>
<name>A0A914EBY7_9BILA</name>
<accession>A0A914EBY7</accession>
<keyword evidence="1" id="KW-1185">Reference proteome</keyword>
<proteinExistence type="predicted"/>